<protein>
    <submittedName>
        <fullName evidence="1">Uncharacterized protein</fullName>
    </submittedName>
</protein>
<sequence>VVEELSTTHFKDDSYYTDQSIMENKNRKTMLAYWME</sequence>
<feature type="non-terminal residue" evidence="1">
    <location>
        <position position="1"/>
    </location>
</feature>
<dbReference type="EMBL" id="UINC01170490">
    <property type="protein sequence ID" value="SVD74552.1"/>
    <property type="molecule type" value="Genomic_DNA"/>
</dbReference>
<reference evidence="1" key="1">
    <citation type="submission" date="2018-05" db="EMBL/GenBank/DDBJ databases">
        <authorList>
            <person name="Lanie J.A."/>
            <person name="Ng W.-L."/>
            <person name="Kazmierczak K.M."/>
            <person name="Andrzejewski T.M."/>
            <person name="Davidsen T.M."/>
            <person name="Wayne K.J."/>
            <person name="Tettelin H."/>
            <person name="Glass J.I."/>
            <person name="Rusch D."/>
            <person name="Podicherti R."/>
            <person name="Tsui H.-C.T."/>
            <person name="Winkler M.E."/>
        </authorList>
    </citation>
    <scope>NUCLEOTIDE SEQUENCE</scope>
</reference>
<gene>
    <name evidence="1" type="ORF">METZ01_LOCUS427406</name>
</gene>
<accession>A0A382XTU8</accession>
<organism evidence="1">
    <name type="scientific">marine metagenome</name>
    <dbReference type="NCBI Taxonomy" id="408172"/>
    <lineage>
        <taxon>unclassified sequences</taxon>
        <taxon>metagenomes</taxon>
        <taxon>ecological metagenomes</taxon>
    </lineage>
</organism>
<proteinExistence type="predicted"/>
<dbReference type="AlphaFoldDB" id="A0A382XTU8"/>
<name>A0A382XTU8_9ZZZZ</name>
<evidence type="ECO:0000313" key="1">
    <source>
        <dbReference type="EMBL" id="SVD74552.1"/>
    </source>
</evidence>